<organism evidence="2 3">
    <name type="scientific">Rhodovulum imhoffii</name>
    <dbReference type="NCBI Taxonomy" id="365340"/>
    <lineage>
        <taxon>Bacteria</taxon>
        <taxon>Pseudomonadati</taxon>
        <taxon>Pseudomonadota</taxon>
        <taxon>Alphaproteobacteria</taxon>
        <taxon>Rhodobacterales</taxon>
        <taxon>Paracoccaceae</taxon>
        <taxon>Rhodovulum</taxon>
    </lineage>
</organism>
<reference evidence="2 3" key="1">
    <citation type="submission" date="2018-04" db="EMBL/GenBank/DDBJ databases">
        <title>Genomic Encyclopedia of Archaeal and Bacterial Type Strains, Phase II (KMG-II): from individual species to whole genera.</title>
        <authorList>
            <person name="Goeker M."/>
        </authorList>
    </citation>
    <scope>NUCLEOTIDE SEQUENCE [LARGE SCALE GENOMIC DNA]</scope>
    <source>
        <strain evidence="2 3">DSM 18064</strain>
    </source>
</reference>
<proteinExistence type="predicted"/>
<evidence type="ECO:0000313" key="3">
    <source>
        <dbReference type="Proteomes" id="UP000243859"/>
    </source>
</evidence>
<dbReference type="EMBL" id="QAAA01000008">
    <property type="protein sequence ID" value="PTN02093.1"/>
    <property type="molecule type" value="Genomic_DNA"/>
</dbReference>
<feature type="region of interest" description="Disordered" evidence="1">
    <location>
        <begin position="81"/>
        <end position="107"/>
    </location>
</feature>
<sequence length="124" mass="13850">MTDKKDTMFNADALKTDDPTPLSSRMNWQLLSDNPDTPMSVKELKTDDPTPFSRFMKLPLLSDRKSSIKLMTDNPTPFSSRMGWDLLSDKTPFESTPGTAKTGEKGEGAFSRFLRGIVTGEVQK</sequence>
<evidence type="ECO:0000313" key="2">
    <source>
        <dbReference type="EMBL" id="PTN02093.1"/>
    </source>
</evidence>
<dbReference type="AlphaFoldDB" id="A0A2T5BS17"/>
<dbReference type="OrthoDB" id="7860221at2"/>
<name>A0A2T5BS17_9RHOB</name>
<dbReference type="Proteomes" id="UP000243859">
    <property type="component" value="Unassembled WGS sequence"/>
</dbReference>
<keyword evidence="3" id="KW-1185">Reference proteome</keyword>
<feature type="region of interest" description="Disordered" evidence="1">
    <location>
        <begin position="1"/>
        <end position="25"/>
    </location>
</feature>
<protein>
    <submittedName>
        <fullName evidence="2">Uncharacterized protein</fullName>
    </submittedName>
</protein>
<evidence type="ECO:0000256" key="1">
    <source>
        <dbReference type="SAM" id="MobiDB-lite"/>
    </source>
</evidence>
<gene>
    <name evidence="2" type="ORF">C8N32_10843</name>
</gene>
<dbReference type="RefSeq" id="WP_107892249.1">
    <property type="nucleotide sequence ID" value="NZ_NHSI01000029.1"/>
</dbReference>
<accession>A0A2T5BS17</accession>
<comment type="caution">
    <text evidence="2">The sequence shown here is derived from an EMBL/GenBank/DDBJ whole genome shotgun (WGS) entry which is preliminary data.</text>
</comment>